<dbReference type="PANTHER" id="PTHR34706:SF1">
    <property type="entry name" value="VWFA DOMAIN-CONTAINING PROTEIN"/>
    <property type="match status" value="1"/>
</dbReference>
<comment type="caution">
    <text evidence="2">The sequence shown here is derived from an EMBL/GenBank/DDBJ whole genome shotgun (WGS) entry which is preliminary data.</text>
</comment>
<protein>
    <submittedName>
        <fullName evidence="2">Uncharacterized protein</fullName>
    </submittedName>
</protein>
<evidence type="ECO:0000256" key="1">
    <source>
        <dbReference type="SAM" id="MobiDB-lite"/>
    </source>
</evidence>
<gene>
    <name evidence="2" type="ORF">D0Z07_2331</name>
</gene>
<organism evidence="2 3">
    <name type="scientific">Hyphodiscus hymeniophilus</name>
    <dbReference type="NCBI Taxonomy" id="353542"/>
    <lineage>
        <taxon>Eukaryota</taxon>
        <taxon>Fungi</taxon>
        <taxon>Dikarya</taxon>
        <taxon>Ascomycota</taxon>
        <taxon>Pezizomycotina</taxon>
        <taxon>Leotiomycetes</taxon>
        <taxon>Helotiales</taxon>
        <taxon>Hyphodiscaceae</taxon>
        <taxon>Hyphodiscus</taxon>
    </lineage>
</organism>
<accession>A0A9P6VLZ5</accession>
<feature type="compositionally biased region" description="Low complexity" evidence="1">
    <location>
        <begin position="213"/>
        <end position="229"/>
    </location>
</feature>
<keyword evidence="3" id="KW-1185">Reference proteome</keyword>
<dbReference type="Proteomes" id="UP000785200">
    <property type="component" value="Unassembled WGS sequence"/>
</dbReference>
<name>A0A9P6VLZ5_9HELO</name>
<evidence type="ECO:0000313" key="2">
    <source>
        <dbReference type="EMBL" id="KAG0650766.1"/>
    </source>
</evidence>
<dbReference type="PANTHER" id="PTHR34706">
    <property type="entry name" value="SLR1338 PROTEIN"/>
    <property type="match status" value="1"/>
</dbReference>
<evidence type="ECO:0000313" key="3">
    <source>
        <dbReference type="Proteomes" id="UP000785200"/>
    </source>
</evidence>
<feature type="compositionally biased region" description="Basic and acidic residues" evidence="1">
    <location>
        <begin position="201"/>
        <end position="211"/>
    </location>
</feature>
<reference evidence="2" key="1">
    <citation type="submission" date="2019-07" db="EMBL/GenBank/DDBJ databases">
        <title>Hyphodiscus hymeniophilus genome sequencing and assembly.</title>
        <authorList>
            <person name="Kramer G."/>
            <person name="Nodwell J."/>
        </authorList>
    </citation>
    <scope>NUCLEOTIDE SEQUENCE</scope>
    <source>
        <strain evidence="2">ATCC 34498</strain>
    </source>
</reference>
<proteinExistence type="predicted"/>
<dbReference type="EMBL" id="VNKQ01000005">
    <property type="protein sequence ID" value="KAG0650766.1"/>
    <property type="molecule type" value="Genomic_DNA"/>
</dbReference>
<dbReference type="OrthoDB" id="3524154at2759"/>
<sequence length="889" mass="97941">MLRQAVITRQGPWRNTSNLPGESNSEVIAWGNLEETLPDIMEHAEYEDPLLEQAIPETQADNFTAASLFGSAESDAAGGESFNLQHVDWPAANMDTFSSVRVGQDHISTLLDDVSVDYSVDTMPSISETSGVVPISSASDIYSSQNLSSHNLHDRCSSASSAIDNNRRGSCQSIHATISNFFGGPHRAASRVTSTNSVHSELGRSRVEKPASRRSSTRSSGSSGLSCFDSKSDRSSGQVSLGSGRRGPLGKIARATMKMVTAAKACWRCKILRKRCSPETPCDACPKNSHTSEWHTLGCKRGDIKEHMLPVILCPHNDHRYLDKAGTSANPNASNDKETLCNEVALQVCRLRDHEIEDLKQNRFPRSSLLSDFLHATGMDLRSLDALRGSTVTSSSRGRPAPPTPAPLSDCILMIIWELLSNPSSQSLHAEWTIHEFSNFLISAALCQVETGNQLISQSLICLRSCLEALRLQSSGDLRDDCHQTCTAVLCNVTSITNLTDQVSQYLNELSRVFFTKGNMRDIKVWWLNGFYSFCIQSVVRRAIIQLVPTRSGKTWDAKNLAAVQYLQVATRLFVASSRIHDPLVRNLPECSLSTCTEEEMSQINECKLAQISVKQPHWKDNGIKGSGAYLKVLFEDNNQVLLTSTADAGAGSLCPDIDLSFKPYSWLTKFKTIFLVSDCQSMLNSGCWNELSGILSSIMFLVNRYHNYGIELHFANHKSLNPGDLVEGIAPGGYYDVKSIATVTETFKKIIPSGSTLTASRLAELLWPHVNRVETTIAEGEEMKPLNLIVLADSGFKVWHDEVYLSICKKLDEINAPRSQVAIQIFEVGGGLGSETSDVFNEGSKFYNDHTRDRKFISSVSYVNKEQFSGENLLKANLEAWLALLESA</sequence>
<feature type="region of interest" description="Disordered" evidence="1">
    <location>
        <begin position="189"/>
        <end position="249"/>
    </location>
</feature>
<dbReference type="AlphaFoldDB" id="A0A9P6VLZ5"/>